<protein>
    <submittedName>
        <fullName evidence="1">Uncharacterized protein</fullName>
    </submittedName>
</protein>
<organism evidence="1 2">
    <name type="scientific">Actinokineospora iranica</name>
    <dbReference type="NCBI Taxonomy" id="1271860"/>
    <lineage>
        <taxon>Bacteria</taxon>
        <taxon>Bacillati</taxon>
        <taxon>Actinomycetota</taxon>
        <taxon>Actinomycetes</taxon>
        <taxon>Pseudonocardiales</taxon>
        <taxon>Pseudonocardiaceae</taxon>
        <taxon>Actinokineospora</taxon>
    </lineage>
</organism>
<accession>A0A1G6MB51</accession>
<sequence>MNYPRTHDVARLRLKDAGYLPCATAEGTPLELRNAR</sequence>
<keyword evidence="2" id="KW-1185">Reference proteome</keyword>
<evidence type="ECO:0000313" key="2">
    <source>
        <dbReference type="Proteomes" id="UP000199501"/>
    </source>
</evidence>
<proteinExistence type="predicted"/>
<gene>
    <name evidence="1" type="ORF">SAMN05216174_102464</name>
</gene>
<name>A0A1G6MB51_9PSEU</name>
<dbReference type="EMBL" id="FMZZ01000002">
    <property type="protein sequence ID" value="SDC52792.1"/>
    <property type="molecule type" value="Genomic_DNA"/>
</dbReference>
<dbReference type="STRING" id="1271860.SAMN05216174_102464"/>
<evidence type="ECO:0000313" key="1">
    <source>
        <dbReference type="EMBL" id="SDC52792.1"/>
    </source>
</evidence>
<dbReference type="Proteomes" id="UP000199501">
    <property type="component" value="Unassembled WGS sequence"/>
</dbReference>
<dbReference type="AlphaFoldDB" id="A0A1G6MB51"/>
<reference evidence="2" key="1">
    <citation type="submission" date="2016-10" db="EMBL/GenBank/DDBJ databases">
        <authorList>
            <person name="Varghese N."/>
            <person name="Submissions S."/>
        </authorList>
    </citation>
    <scope>NUCLEOTIDE SEQUENCE [LARGE SCALE GENOMIC DNA]</scope>
    <source>
        <strain evidence="2">IBRC-M 10403</strain>
    </source>
</reference>